<evidence type="ECO:0000256" key="4">
    <source>
        <dbReference type="ARBA" id="ARBA00022630"/>
    </source>
</evidence>
<dbReference type="SUPFAM" id="SSF51395">
    <property type="entry name" value="FMN-linked oxidoreductases"/>
    <property type="match status" value="1"/>
</dbReference>
<organism evidence="14 15">
    <name type="scientific">Rubritalea tangerina</name>
    <dbReference type="NCBI Taxonomy" id="430798"/>
    <lineage>
        <taxon>Bacteria</taxon>
        <taxon>Pseudomonadati</taxon>
        <taxon>Verrucomicrobiota</taxon>
        <taxon>Verrucomicrobiia</taxon>
        <taxon>Verrucomicrobiales</taxon>
        <taxon>Rubritaleaceae</taxon>
        <taxon>Rubritalea</taxon>
    </lineage>
</organism>
<evidence type="ECO:0000256" key="7">
    <source>
        <dbReference type="ARBA" id="ARBA00022857"/>
    </source>
</evidence>
<evidence type="ECO:0000313" key="15">
    <source>
        <dbReference type="Proteomes" id="UP001597389"/>
    </source>
</evidence>
<sequence length="352" mass="38888">MNSIPPKPFTHHLLTIVLPWFDNGKFPLFLAPMAGVTDVTFRTICKELGADVMVTEFVSAEGIVRRDDRTRKYTEFHEGQRPVGVQLFGADGERMGEAAKKIIDWKQPDFIDINFGCPVSKVVSKNGGSSLLKDCPLLASVASGVAKAVGDQVPVTAKIRVGWDEKSINAIEVCKTLEDCGMQQIAIHGRTRSQGYRGEANWEIIDACAQSTDLPVIGNGDIASGEDVERRKNSTAVSGLMIGRAAMQNPWIFREAKHYLETGEHLPPIQIEERWRLIIRHCSLATQSDRYGGEEKHTIMAMRSRLMAYCKGFSGAKALRQKLCTVISVNELEDIAADHLAGKFDHAPVHSE</sequence>
<evidence type="ECO:0000256" key="5">
    <source>
        <dbReference type="ARBA" id="ARBA00022643"/>
    </source>
</evidence>
<dbReference type="PIRSF" id="PIRSF006621">
    <property type="entry name" value="Dus"/>
    <property type="match status" value="1"/>
</dbReference>
<keyword evidence="6 12" id="KW-0819">tRNA processing</keyword>
<dbReference type="Pfam" id="PF01207">
    <property type="entry name" value="Dus"/>
    <property type="match status" value="1"/>
</dbReference>
<keyword evidence="15" id="KW-1185">Reference proteome</keyword>
<evidence type="ECO:0000256" key="8">
    <source>
        <dbReference type="ARBA" id="ARBA00022884"/>
    </source>
</evidence>
<dbReference type="GO" id="GO:0016491">
    <property type="term" value="F:oxidoreductase activity"/>
    <property type="evidence" value="ECO:0007669"/>
    <property type="project" value="UniProtKB-KW"/>
</dbReference>
<evidence type="ECO:0000256" key="6">
    <source>
        <dbReference type="ARBA" id="ARBA00022694"/>
    </source>
</evidence>
<dbReference type="PANTHER" id="PTHR45846:SF1">
    <property type="entry name" value="TRNA-DIHYDROURIDINE(47) SYNTHASE [NAD(P)(+)]-LIKE"/>
    <property type="match status" value="1"/>
</dbReference>
<name>A0ABW4Z8L6_9BACT</name>
<evidence type="ECO:0000259" key="13">
    <source>
        <dbReference type="Pfam" id="PF01207"/>
    </source>
</evidence>
<evidence type="ECO:0000256" key="2">
    <source>
        <dbReference type="ARBA" id="ARBA00002790"/>
    </source>
</evidence>
<keyword evidence="5 12" id="KW-0288">FMN</keyword>
<dbReference type="RefSeq" id="WP_377091370.1">
    <property type="nucleotide sequence ID" value="NZ_JBHSJL010000014.1"/>
</dbReference>
<dbReference type="NCBIfam" id="TIGR00737">
    <property type="entry name" value="nifR3_yhdG"/>
    <property type="match status" value="1"/>
</dbReference>
<dbReference type="InterPro" id="IPR013785">
    <property type="entry name" value="Aldolase_TIM"/>
</dbReference>
<dbReference type="Gene3D" id="3.20.20.70">
    <property type="entry name" value="Aldolase class I"/>
    <property type="match status" value="1"/>
</dbReference>
<comment type="catalytic activity">
    <reaction evidence="11">
        <text>a 5,6-dihydrouridine in tRNA + NAD(+) = a uridine in tRNA + NADH + H(+)</text>
        <dbReference type="Rhea" id="RHEA:54452"/>
        <dbReference type="Rhea" id="RHEA-COMP:13339"/>
        <dbReference type="Rhea" id="RHEA-COMP:13887"/>
        <dbReference type="ChEBI" id="CHEBI:15378"/>
        <dbReference type="ChEBI" id="CHEBI:57540"/>
        <dbReference type="ChEBI" id="CHEBI:57945"/>
        <dbReference type="ChEBI" id="CHEBI:65315"/>
        <dbReference type="ChEBI" id="CHEBI:74443"/>
    </reaction>
</comment>
<dbReference type="InterPro" id="IPR024036">
    <property type="entry name" value="tRNA-dHydroUridine_Synthase_C"/>
</dbReference>
<dbReference type="EC" id="1.3.1.-" evidence="12"/>
<proteinExistence type="inferred from homology"/>
<dbReference type="Proteomes" id="UP001597389">
    <property type="component" value="Unassembled WGS sequence"/>
</dbReference>
<gene>
    <name evidence="14" type="primary">dusB</name>
    <name evidence="14" type="ORF">ACFSW8_05370</name>
</gene>
<keyword evidence="7" id="KW-0521">NADP</keyword>
<dbReference type="Gene3D" id="1.10.1200.80">
    <property type="entry name" value="Putative flavin oxidoreducatase, domain 2"/>
    <property type="match status" value="1"/>
</dbReference>
<evidence type="ECO:0000256" key="3">
    <source>
        <dbReference type="ARBA" id="ARBA00022555"/>
    </source>
</evidence>
<comment type="catalytic activity">
    <reaction evidence="10">
        <text>a 5,6-dihydrouridine in tRNA + NADP(+) = a uridine in tRNA + NADPH + H(+)</text>
        <dbReference type="Rhea" id="RHEA:23624"/>
        <dbReference type="Rhea" id="RHEA-COMP:13339"/>
        <dbReference type="Rhea" id="RHEA-COMP:13887"/>
        <dbReference type="ChEBI" id="CHEBI:15378"/>
        <dbReference type="ChEBI" id="CHEBI:57783"/>
        <dbReference type="ChEBI" id="CHEBI:58349"/>
        <dbReference type="ChEBI" id="CHEBI:65315"/>
        <dbReference type="ChEBI" id="CHEBI:74443"/>
    </reaction>
</comment>
<dbReference type="CDD" id="cd02801">
    <property type="entry name" value="DUS_like_FMN"/>
    <property type="match status" value="1"/>
</dbReference>
<keyword evidence="9 12" id="KW-0560">Oxidoreductase</keyword>
<dbReference type="PANTHER" id="PTHR45846">
    <property type="entry name" value="TRNA-DIHYDROURIDINE(47) SYNTHASE [NAD(P)(+)]-LIKE"/>
    <property type="match status" value="1"/>
</dbReference>
<dbReference type="InterPro" id="IPR004652">
    <property type="entry name" value="DusB-like"/>
</dbReference>
<evidence type="ECO:0000313" key="14">
    <source>
        <dbReference type="EMBL" id="MFD2158321.1"/>
    </source>
</evidence>
<dbReference type="InterPro" id="IPR035587">
    <property type="entry name" value="DUS-like_FMN-bd"/>
</dbReference>
<protein>
    <recommendedName>
        <fullName evidence="12">tRNA-dihydrouridine synthase</fullName>
        <ecNumber evidence="12">1.3.1.-</ecNumber>
    </recommendedName>
</protein>
<dbReference type="InterPro" id="IPR018517">
    <property type="entry name" value="tRNA_hU_synthase_CS"/>
</dbReference>
<keyword evidence="4 12" id="KW-0285">Flavoprotein</keyword>
<comment type="caution">
    <text evidence="14">The sequence shown here is derived from an EMBL/GenBank/DDBJ whole genome shotgun (WGS) entry which is preliminary data.</text>
</comment>
<comment type="cofactor">
    <cofactor evidence="1 12">
        <name>FMN</name>
        <dbReference type="ChEBI" id="CHEBI:58210"/>
    </cofactor>
</comment>
<feature type="domain" description="DUS-like FMN-binding" evidence="13">
    <location>
        <begin position="30"/>
        <end position="332"/>
    </location>
</feature>
<evidence type="ECO:0000256" key="12">
    <source>
        <dbReference type="PIRNR" id="PIRNR006621"/>
    </source>
</evidence>
<comment type="similarity">
    <text evidence="12">Belongs to the dus family.</text>
</comment>
<dbReference type="InterPro" id="IPR001269">
    <property type="entry name" value="DUS_fam"/>
</dbReference>
<reference evidence="15" key="1">
    <citation type="journal article" date="2019" name="Int. J. Syst. Evol. Microbiol.">
        <title>The Global Catalogue of Microorganisms (GCM) 10K type strain sequencing project: providing services to taxonomists for standard genome sequencing and annotation.</title>
        <authorList>
            <consortium name="The Broad Institute Genomics Platform"/>
            <consortium name="The Broad Institute Genome Sequencing Center for Infectious Disease"/>
            <person name="Wu L."/>
            <person name="Ma J."/>
        </authorList>
    </citation>
    <scope>NUCLEOTIDE SEQUENCE [LARGE SCALE GENOMIC DNA]</scope>
    <source>
        <strain evidence="15">CCUG 57942</strain>
    </source>
</reference>
<dbReference type="EMBL" id="JBHUJB010000022">
    <property type="protein sequence ID" value="MFD2158321.1"/>
    <property type="molecule type" value="Genomic_DNA"/>
</dbReference>
<evidence type="ECO:0000256" key="11">
    <source>
        <dbReference type="ARBA" id="ARBA00048802"/>
    </source>
</evidence>
<keyword evidence="3" id="KW-0820">tRNA-binding</keyword>
<evidence type="ECO:0000256" key="1">
    <source>
        <dbReference type="ARBA" id="ARBA00001917"/>
    </source>
</evidence>
<comment type="function">
    <text evidence="2 12">Catalyzes the synthesis of 5,6-dihydrouridine (D), a modified base found in the D-loop of most tRNAs, via the reduction of the C5-C6 double bond in target uridines.</text>
</comment>
<accession>A0ABW4Z8L6</accession>
<dbReference type="PROSITE" id="PS01136">
    <property type="entry name" value="UPF0034"/>
    <property type="match status" value="1"/>
</dbReference>
<evidence type="ECO:0000256" key="10">
    <source>
        <dbReference type="ARBA" id="ARBA00048205"/>
    </source>
</evidence>
<keyword evidence="8" id="KW-0694">RNA-binding</keyword>
<evidence type="ECO:0000256" key="9">
    <source>
        <dbReference type="ARBA" id="ARBA00023002"/>
    </source>
</evidence>